<keyword evidence="2" id="KW-0472">Membrane</keyword>
<accession>A0AB38CZN8</accession>
<evidence type="ECO:0000256" key="2">
    <source>
        <dbReference type="SAM" id="Phobius"/>
    </source>
</evidence>
<name>A0AB38CZN8_9MYCO</name>
<proteinExistence type="predicted"/>
<organism evidence="3 4">
    <name type="scientific">Mycobacteroides abscessus subsp. abscessus</name>
    <dbReference type="NCBI Taxonomy" id="1185650"/>
    <lineage>
        <taxon>Bacteria</taxon>
        <taxon>Bacillati</taxon>
        <taxon>Actinomycetota</taxon>
        <taxon>Actinomycetes</taxon>
        <taxon>Mycobacteriales</taxon>
        <taxon>Mycobacteriaceae</taxon>
        <taxon>Mycobacteroides</taxon>
        <taxon>Mycobacteroides abscessus</taxon>
    </lineage>
</organism>
<feature type="region of interest" description="Disordered" evidence="1">
    <location>
        <begin position="87"/>
        <end position="128"/>
    </location>
</feature>
<dbReference type="Proteomes" id="UP000185210">
    <property type="component" value="Unassembled WGS sequence"/>
</dbReference>
<dbReference type="EMBL" id="FSHM01000004">
    <property type="protein sequence ID" value="SIB07931.1"/>
    <property type="molecule type" value="Genomic_DNA"/>
</dbReference>
<feature type="region of interest" description="Disordered" evidence="1">
    <location>
        <begin position="1"/>
        <end position="26"/>
    </location>
</feature>
<evidence type="ECO:0000256" key="1">
    <source>
        <dbReference type="SAM" id="MobiDB-lite"/>
    </source>
</evidence>
<evidence type="ECO:0000313" key="4">
    <source>
        <dbReference type="Proteomes" id="UP000185210"/>
    </source>
</evidence>
<keyword evidence="2" id="KW-1133">Transmembrane helix</keyword>
<keyword evidence="2" id="KW-0812">Transmembrane</keyword>
<feature type="region of interest" description="Disordered" evidence="1">
    <location>
        <begin position="150"/>
        <end position="187"/>
    </location>
</feature>
<dbReference type="AlphaFoldDB" id="A0AB38CZN8"/>
<sequence>MRGNPSRARRRAARAVRQPSRMTDYQRHRQAAQLHGVDKIRDYLHDIELDISPDVLNELIEDEDGAPLPPCTVCGLAVEWNHRDKAWQHRSTGRRRCHNADSDATPEDDVAAPESDSPVTHHHADTEPVREPNAYELAILGALQHKSVHQGSVPVDDIRRRRLRNRDSKRARRLQRRSKVRRMRRRHQAAAGNAAAFALFMLTSAFIGAVTMLASPGWWVS</sequence>
<feature type="transmembrane region" description="Helical" evidence="2">
    <location>
        <begin position="189"/>
        <end position="214"/>
    </location>
</feature>
<feature type="compositionally biased region" description="Basic residues" evidence="1">
    <location>
        <begin position="160"/>
        <end position="187"/>
    </location>
</feature>
<protein>
    <submittedName>
        <fullName evidence="3">Uncharacterized protein</fullName>
    </submittedName>
</protein>
<reference evidence="3 4" key="1">
    <citation type="submission" date="2016-11" db="EMBL/GenBank/DDBJ databases">
        <authorList>
            <consortium name="Pathogen Informatics"/>
        </authorList>
    </citation>
    <scope>NUCLEOTIDE SEQUENCE [LARGE SCALE GENOMIC DNA]</scope>
    <source>
        <strain evidence="3 4">104</strain>
    </source>
</reference>
<evidence type="ECO:0000313" key="3">
    <source>
        <dbReference type="EMBL" id="SIB07931.1"/>
    </source>
</evidence>
<comment type="caution">
    <text evidence="3">The sequence shown here is derived from an EMBL/GenBank/DDBJ whole genome shotgun (WGS) entry which is preliminary data.</text>
</comment>
<gene>
    <name evidence="3" type="ORF">SAMEA2070301_02774</name>
</gene>
<dbReference type="RefSeq" id="WP_235624501.1">
    <property type="nucleotide sequence ID" value="NZ_CAACXQ010000012.1"/>
</dbReference>